<feature type="domain" description="Primosomal DnaI N-terminal" evidence="2">
    <location>
        <begin position="1"/>
        <end position="98"/>
    </location>
</feature>
<dbReference type="RefSeq" id="WP_247344975.1">
    <property type="nucleotide sequence ID" value="NZ_CP095550.1"/>
</dbReference>
<gene>
    <name evidence="3" type="primary">dnaI</name>
    <name evidence="3" type="ORF">ACFSKK_08445</name>
</gene>
<protein>
    <submittedName>
        <fullName evidence="3">Primosomal protein DnaI</fullName>
    </submittedName>
</protein>
<evidence type="ECO:0000259" key="2">
    <source>
        <dbReference type="Pfam" id="PF07319"/>
    </source>
</evidence>
<feature type="domain" description="IstB-like ATP-binding" evidence="1">
    <location>
        <begin position="162"/>
        <end position="305"/>
    </location>
</feature>
<dbReference type="PANTHER" id="PTHR30050:SF8">
    <property type="entry name" value="PRIMOSOMAL PROTEIN DNAI"/>
    <property type="match status" value="1"/>
</dbReference>
<accession>A0ABW5BVP5</accession>
<dbReference type="Proteomes" id="UP001597318">
    <property type="component" value="Unassembled WGS sequence"/>
</dbReference>
<dbReference type="Gene3D" id="3.40.50.300">
    <property type="entry name" value="P-loop containing nucleotide triphosphate hydrolases"/>
    <property type="match status" value="1"/>
</dbReference>
<dbReference type="EMBL" id="JBHUIK010000002">
    <property type="protein sequence ID" value="MFD2213704.1"/>
    <property type="molecule type" value="Genomic_DNA"/>
</dbReference>
<proteinExistence type="predicted"/>
<dbReference type="InterPro" id="IPR027417">
    <property type="entry name" value="P-loop_NTPase"/>
</dbReference>
<dbReference type="Pfam" id="PF07319">
    <property type="entry name" value="DnaI_N"/>
    <property type="match status" value="1"/>
</dbReference>
<dbReference type="CDD" id="cd00009">
    <property type="entry name" value="AAA"/>
    <property type="match status" value="1"/>
</dbReference>
<keyword evidence="4" id="KW-1185">Reference proteome</keyword>
<organism evidence="3 4">
    <name type="scientific">Metabacillus endolithicus</name>
    <dbReference type="NCBI Taxonomy" id="1535204"/>
    <lineage>
        <taxon>Bacteria</taxon>
        <taxon>Bacillati</taxon>
        <taxon>Bacillota</taxon>
        <taxon>Bacilli</taxon>
        <taxon>Bacillales</taxon>
        <taxon>Bacillaceae</taxon>
        <taxon>Metabacillus</taxon>
    </lineage>
</organism>
<dbReference type="Pfam" id="PF01695">
    <property type="entry name" value="IstB_IS21"/>
    <property type="match status" value="1"/>
</dbReference>
<name>A0ABW5BVP5_9BACI</name>
<reference evidence="4" key="1">
    <citation type="journal article" date="2019" name="Int. J. Syst. Evol. Microbiol.">
        <title>The Global Catalogue of Microorganisms (GCM) 10K type strain sequencing project: providing services to taxonomists for standard genome sequencing and annotation.</title>
        <authorList>
            <consortium name="The Broad Institute Genomics Platform"/>
            <consortium name="The Broad Institute Genome Sequencing Center for Infectious Disease"/>
            <person name="Wu L."/>
            <person name="Ma J."/>
        </authorList>
    </citation>
    <scope>NUCLEOTIDE SEQUENCE [LARGE SCALE GENOMIC DNA]</scope>
    <source>
        <strain evidence="4">CGMCC 1.15474</strain>
    </source>
</reference>
<evidence type="ECO:0000313" key="4">
    <source>
        <dbReference type="Proteomes" id="UP001597318"/>
    </source>
</evidence>
<dbReference type="NCBIfam" id="NF006505">
    <property type="entry name" value="PRK08939.1"/>
    <property type="match status" value="1"/>
</dbReference>
<dbReference type="InterPro" id="IPR002611">
    <property type="entry name" value="IstB_ATP-bd"/>
</dbReference>
<evidence type="ECO:0000259" key="1">
    <source>
        <dbReference type="Pfam" id="PF01695"/>
    </source>
</evidence>
<comment type="caution">
    <text evidence="3">The sequence shown here is derived from an EMBL/GenBank/DDBJ whole genome shotgun (WGS) entry which is preliminary data.</text>
</comment>
<dbReference type="InterPro" id="IPR009928">
    <property type="entry name" value="DnaI_N"/>
</dbReference>
<dbReference type="PANTHER" id="PTHR30050">
    <property type="entry name" value="CHROMOSOMAL REPLICATION INITIATOR PROTEIN DNAA"/>
    <property type="match status" value="1"/>
</dbReference>
<evidence type="ECO:0000313" key="3">
    <source>
        <dbReference type="EMBL" id="MFD2213704.1"/>
    </source>
</evidence>
<sequence>MEHLSNSFKKLANRPDFNDRYNDLKKEVLNNPDVQAFITKHSTEIEEGMINRSLVKLYEFVNQSKNCKSCPSLSQCKNILEGYHPHLVIQGRIIDLQYTKCPTKEAYDERKKHEALIKSMYIPKDILEAQFDKIDVDVEETSRLKVIGMAQDFVEAYNSGQRTKGLYLYGSFGVGKTYILGAIANELASHKVSSMLVYVPEFMRELKGSFQNSSLDEKLDAVKKIPVLMLDDLGAESVSSWMRDEILGTILQYRMLENLPTFISSNFGLKELQHHLAYSQRGEEEPVKAARIMERIKHMTTPVELIGRNRRG</sequence>
<dbReference type="SUPFAM" id="SSF52540">
    <property type="entry name" value="P-loop containing nucleoside triphosphate hydrolases"/>
    <property type="match status" value="1"/>
</dbReference>